<proteinExistence type="predicted"/>
<evidence type="ECO:0000313" key="2">
    <source>
        <dbReference type="EMBL" id="CAB4187499.1"/>
    </source>
</evidence>
<dbReference type="InterPro" id="IPR010781">
    <property type="entry name" value="DUF1376"/>
</dbReference>
<accession>A0A6J5QS18</accession>
<protein>
    <recommendedName>
        <fullName evidence="4">DUF1376 domain-containing protein</fullName>
    </recommendedName>
</protein>
<reference evidence="2" key="1">
    <citation type="submission" date="2020-05" db="EMBL/GenBank/DDBJ databases">
        <authorList>
            <person name="Chiriac C."/>
            <person name="Salcher M."/>
            <person name="Ghai R."/>
            <person name="Kavagutti S V."/>
        </authorList>
    </citation>
    <scope>NUCLEOTIDE SEQUENCE</scope>
</reference>
<gene>
    <name evidence="2" type="ORF">UFOVP1163_35</name>
    <name evidence="3" type="ORF">UFOVP1613_33</name>
</gene>
<dbReference type="EMBL" id="LR797478">
    <property type="protein sequence ID" value="CAB4219297.1"/>
    <property type="molecule type" value="Genomic_DNA"/>
</dbReference>
<feature type="compositionally biased region" description="Polar residues" evidence="1">
    <location>
        <begin position="105"/>
        <end position="129"/>
    </location>
</feature>
<evidence type="ECO:0000313" key="3">
    <source>
        <dbReference type="EMBL" id="CAB4219297.1"/>
    </source>
</evidence>
<feature type="region of interest" description="Disordered" evidence="1">
    <location>
        <begin position="92"/>
        <end position="139"/>
    </location>
</feature>
<evidence type="ECO:0008006" key="4">
    <source>
        <dbReference type="Google" id="ProtNLM"/>
    </source>
</evidence>
<name>A0A6J5QS18_9CAUD</name>
<evidence type="ECO:0000256" key="1">
    <source>
        <dbReference type="SAM" id="MobiDB-lite"/>
    </source>
</evidence>
<organism evidence="2">
    <name type="scientific">uncultured Caudovirales phage</name>
    <dbReference type="NCBI Taxonomy" id="2100421"/>
    <lineage>
        <taxon>Viruses</taxon>
        <taxon>Duplodnaviria</taxon>
        <taxon>Heunggongvirae</taxon>
        <taxon>Uroviricota</taxon>
        <taxon>Caudoviricetes</taxon>
        <taxon>Peduoviridae</taxon>
        <taxon>Maltschvirus</taxon>
        <taxon>Maltschvirus maltsch</taxon>
    </lineage>
</organism>
<dbReference type="Pfam" id="PF07120">
    <property type="entry name" value="DUF1376"/>
    <property type="match status" value="1"/>
</dbReference>
<dbReference type="EMBL" id="LR797112">
    <property type="protein sequence ID" value="CAB4187499.1"/>
    <property type="molecule type" value="Genomic_DNA"/>
</dbReference>
<sequence>MHYFQFEIKEWVSNTAHLTHNEESAYLRLICYYYDSERPLPHDDLAMIFRKCRVNEDLGKSLMLEFFRMDGNLGAWVHDRCDREIAKYHAKHEQASRAGKASAESRLNSRSTPVQPINNQESSIINQESKNQKRKTTSVVMPDGISESVWHDFMTLRKTKKATLTATALKGIEREAAKANISLEQALRHCCERGWAGFKAEWIAQIQPNRISPTVEKNLAAARAIFGDERRLNDVRTIDLDVKKIT</sequence>